<dbReference type="GeneID" id="300102594"/>
<dbReference type="AlphaFoldDB" id="A0A4P6U5W8"/>
<dbReference type="PANTHER" id="PTHR30237:SF2">
    <property type="entry name" value="MUREIN TETRAPEPTIDE CARBOXYPEPTIDASE"/>
    <property type="match status" value="1"/>
</dbReference>
<dbReference type="PIRSF" id="PIRSF028757">
    <property type="entry name" value="LD-carboxypeptidase"/>
    <property type="match status" value="1"/>
</dbReference>
<sequence length="369" mass="38920">MSTMSTTNGTTAAAHGTNGPAAPAPGGDAARWPVPLPADATLGVWAPSSPAPVLFPRRFARGLDALRRRGHTVVLGDSCRSAQGPGTRPPEALAEELHTLLAKTDGVIAAVGGWTLTPVLPHLDFDAIGRAAKPLVGYSDLTSLVNLVPHRSGLVAFHGPMVVSEWGEADGPWEPTESEFDQVLGAQHHWTERTVATAGEWSDENLFWDREDDRRRQGNSGGQQPRVLRTGEASGPLWGGSLVVLGLLLGTPLWPEPAPGSLLFLEADGMAPDELWARLEQFRLAGVLDRAAGVIMSRIANPHSTSSGYAGYDEVLLRCLPGDMPVAAGLPLGHADPMVTLPVGGRAQLSCQAPTTAPRLRLLRPGPTP</sequence>
<accession>A0A4P6U5W8</accession>
<evidence type="ECO:0008006" key="12">
    <source>
        <dbReference type="Google" id="ProtNLM"/>
    </source>
</evidence>
<feature type="compositionally biased region" description="Low complexity" evidence="7">
    <location>
        <begin position="1"/>
        <end position="30"/>
    </location>
</feature>
<reference evidence="10 11" key="1">
    <citation type="submission" date="2018-08" db="EMBL/GenBank/DDBJ databases">
        <title>The complete genome sequence of Streptomyces seoulensis, a pioneer strain for nickel superoxide dismutase discovery.</title>
        <authorList>
            <person name="Shin J."/>
            <person name="Lee J.-S."/>
            <person name="Lee E.-J."/>
            <person name="Youn H.-D."/>
        </authorList>
    </citation>
    <scope>NUCLEOTIDE SEQUENCE [LARGE SCALE GENOMIC DNA]</scope>
    <source>
        <strain evidence="10 11">KCTC 9819</strain>
    </source>
</reference>
<comment type="similarity">
    <text evidence="1">Belongs to the peptidase S66 family.</text>
</comment>
<dbReference type="Proteomes" id="UP000292547">
    <property type="component" value="Chromosome"/>
</dbReference>
<evidence type="ECO:0000313" key="10">
    <source>
        <dbReference type="EMBL" id="QBJ93598.1"/>
    </source>
</evidence>
<dbReference type="STRING" id="73044.GCA_000725795_05179"/>
<dbReference type="InterPro" id="IPR029062">
    <property type="entry name" value="Class_I_gatase-like"/>
</dbReference>
<feature type="active site" description="Charge relay system" evidence="6">
    <location>
        <position position="334"/>
    </location>
</feature>
<dbReference type="InterPro" id="IPR040449">
    <property type="entry name" value="Peptidase_S66_N"/>
</dbReference>
<evidence type="ECO:0000256" key="5">
    <source>
        <dbReference type="ARBA" id="ARBA00022825"/>
    </source>
</evidence>
<evidence type="ECO:0000313" key="11">
    <source>
        <dbReference type="Proteomes" id="UP000292547"/>
    </source>
</evidence>
<feature type="active site" description="Nucleophile" evidence="6">
    <location>
        <position position="139"/>
    </location>
</feature>
<dbReference type="InterPro" id="IPR027478">
    <property type="entry name" value="LdcA_N"/>
</dbReference>
<keyword evidence="5" id="KW-0720">Serine protease</keyword>
<protein>
    <recommendedName>
        <fullName evidence="12">LD-carboxypeptidase</fullName>
    </recommendedName>
</protein>
<evidence type="ECO:0000256" key="2">
    <source>
        <dbReference type="ARBA" id="ARBA00022645"/>
    </source>
</evidence>
<dbReference type="Gene3D" id="3.40.50.10740">
    <property type="entry name" value="Class I glutamine amidotransferase-like"/>
    <property type="match status" value="1"/>
</dbReference>
<evidence type="ECO:0000256" key="3">
    <source>
        <dbReference type="ARBA" id="ARBA00022670"/>
    </source>
</evidence>
<dbReference type="InterPro" id="IPR003507">
    <property type="entry name" value="S66_fam"/>
</dbReference>
<dbReference type="GO" id="GO:0008236">
    <property type="term" value="F:serine-type peptidase activity"/>
    <property type="evidence" value="ECO:0007669"/>
    <property type="project" value="UniProtKB-KW"/>
</dbReference>
<dbReference type="InterPro" id="IPR040921">
    <property type="entry name" value="Peptidase_S66C"/>
</dbReference>
<evidence type="ECO:0000259" key="9">
    <source>
        <dbReference type="Pfam" id="PF17676"/>
    </source>
</evidence>
<feature type="region of interest" description="Disordered" evidence="7">
    <location>
        <begin position="212"/>
        <end position="232"/>
    </location>
</feature>
<evidence type="ECO:0000256" key="1">
    <source>
        <dbReference type="ARBA" id="ARBA00010233"/>
    </source>
</evidence>
<keyword evidence="4" id="KW-0378">Hydrolase</keyword>
<dbReference type="EMBL" id="CP032229">
    <property type="protein sequence ID" value="QBJ93598.1"/>
    <property type="molecule type" value="Genomic_DNA"/>
</dbReference>
<keyword evidence="2" id="KW-0121">Carboxypeptidase</keyword>
<keyword evidence="11" id="KW-1185">Reference proteome</keyword>
<evidence type="ECO:0000256" key="7">
    <source>
        <dbReference type="SAM" id="MobiDB-lite"/>
    </source>
</evidence>
<gene>
    <name evidence="10" type="ORF">D0Z67_27195</name>
</gene>
<proteinExistence type="inferred from homology"/>
<evidence type="ECO:0000256" key="6">
    <source>
        <dbReference type="PIRSR" id="PIRSR028757-1"/>
    </source>
</evidence>
<feature type="active site" description="Charge relay system" evidence="6">
    <location>
        <position position="266"/>
    </location>
</feature>
<dbReference type="GO" id="GO:0004180">
    <property type="term" value="F:carboxypeptidase activity"/>
    <property type="evidence" value="ECO:0007669"/>
    <property type="project" value="UniProtKB-KW"/>
</dbReference>
<feature type="region of interest" description="Disordered" evidence="7">
    <location>
        <begin position="1"/>
        <end position="32"/>
    </location>
</feature>
<name>A0A4P6U5W8_STRSO</name>
<evidence type="ECO:0000256" key="4">
    <source>
        <dbReference type="ARBA" id="ARBA00022801"/>
    </source>
</evidence>
<organism evidence="10 11">
    <name type="scientific">Streptomyces seoulensis</name>
    <dbReference type="NCBI Taxonomy" id="73044"/>
    <lineage>
        <taxon>Bacteria</taxon>
        <taxon>Bacillati</taxon>
        <taxon>Actinomycetota</taxon>
        <taxon>Actinomycetes</taxon>
        <taxon>Kitasatosporales</taxon>
        <taxon>Streptomycetaceae</taxon>
        <taxon>Streptomyces</taxon>
    </lineage>
</organism>
<dbReference type="SUPFAM" id="SSF52317">
    <property type="entry name" value="Class I glutamine amidotransferase-like"/>
    <property type="match status" value="1"/>
</dbReference>
<feature type="domain" description="LD-carboxypeptidase N-terminal" evidence="8">
    <location>
        <begin position="43"/>
        <end position="159"/>
    </location>
</feature>
<keyword evidence="3" id="KW-0645">Protease</keyword>
<dbReference type="Gene3D" id="3.50.30.60">
    <property type="entry name" value="LD-carboxypeptidase A C-terminal domain-like"/>
    <property type="match status" value="1"/>
</dbReference>
<dbReference type="GO" id="GO:0006508">
    <property type="term" value="P:proteolysis"/>
    <property type="evidence" value="ECO:0007669"/>
    <property type="project" value="UniProtKB-KW"/>
</dbReference>
<dbReference type="PANTHER" id="PTHR30237">
    <property type="entry name" value="MURAMOYLTETRAPEPTIDE CARBOXYPEPTIDASE"/>
    <property type="match status" value="1"/>
</dbReference>
<dbReference type="KEGG" id="sseo:D0Z67_27195"/>
<dbReference type="Pfam" id="PF02016">
    <property type="entry name" value="Peptidase_S66"/>
    <property type="match status" value="1"/>
</dbReference>
<evidence type="ECO:0000259" key="8">
    <source>
        <dbReference type="Pfam" id="PF02016"/>
    </source>
</evidence>
<dbReference type="RefSeq" id="WP_031183270.1">
    <property type="nucleotide sequence ID" value="NZ_CP032229.1"/>
</dbReference>
<dbReference type="InterPro" id="IPR027461">
    <property type="entry name" value="Carboxypeptidase_A_C_sf"/>
</dbReference>
<feature type="domain" description="LD-carboxypeptidase C-terminal" evidence="9">
    <location>
        <begin position="234"/>
        <end position="349"/>
    </location>
</feature>
<dbReference type="Pfam" id="PF17676">
    <property type="entry name" value="Peptidase_S66C"/>
    <property type="match status" value="1"/>
</dbReference>
<dbReference type="SUPFAM" id="SSF141986">
    <property type="entry name" value="LD-carboxypeptidase A C-terminal domain-like"/>
    <property type="match status" value="1"/>
</dbReference>
<dbReference type="OrthoDB" id="9807329at2"/>